<name>A0ACC3D6F2_9PEZI</name>
<evidence type="ECO:0000313" key="1">
    <source>
        <dbReference type="EMBL" id="KAK3062554.1"/>
    </source>
</evidence>
<sequence>MSVHADPPPATVSEPNGFHYATGPQLGKGGFAICHRAEVVQDNTPAGRVVALKIVKSKMEPAKLAQKFVTELQLHSKLHHPNIVEFYRAFSFEASTYVVLEICDNGSLADALKKRKFFTMPEIRRFVIQTCGAVKYLHTRNIVHRDLKTGNLFLDKYMNVKVGDFGLAALLVTENDMGKRRTTMCGTPNYLAPEILEKGGRGHNEKVDLWAIGIIA</sequence>
<reference evidence="1" key="1">
    <citation type="submission" date="2024-09" db="EMBL/GenBank/DDBJ databases">
        <title>Black Yeasts Isolated from many extreme environments.</title>
        <authorList>
            <person name="Coleine C."/>
            <person name="Stajich J.E."/>
            <person name="Selbmann L."/>
        </authorList>
    </citation>
    <scope>NUCLEOTIDE SEQUENCE</scope>
    <source>
        <strain evidence="1">CCFEE 5737</strain>
    </source>
</reference>
<organism evidence="1 2">
    <name type="scientific">Coniosporium uncinatum</name>
    <dbReference type="NCBI Taxonomy" id="93489"/>
    <lineage>
        <taxon>Eukaryota</taxon>
        <taxon>Fungi</taxon>
        <taxon>Dikarya</taxon>
        <taxon>Ascomycota</taxon>
        <taxon>Pezizomycotina</taxon>
        <taxon>Dothideomycetes</taxon>
        <taxon>Dothideomycetes incertae sedis</taxon>
        <taxon>Coniosporium</taxon>
    </lineage>
</organism>
<evidence type="ECO:0000313" key="2">
    <source>
        <dbReference type="Proteomes" id="UP001186974"/>
    </source>
</evidence>
<comment type="caution">
    <text evidence="1">The sequence shown here is derived from an EMBL/GenBank/DDBJ whole genome shotgun (WGS) entry which is preliminary data.</text>
</comment>
<proteinExistence type="predicted"/>
<gene>
    <name evidence="1" type="ORF">LTS18_003826</name>
</gene>
<dbReference type="EMBL" id="JAWDJW010007234">
    <property type="protein sequence ID" value="KAK3062554.1"/>
    <property type="molecule type" value="Genomic_DNA"/>
</dbReference>
<accession>A0ACC3D6F2</accession>
<dbReference type="Proteomes" id="UP001186974">
    <property type="component" value="Unassembled WGS sequence"/>
</dbReference>
<keyword evidence="2" id="KW-1185">Reference proteome</keyword>
<protein>
    <submittedName>
        <fullName evidence="1">Uncharacterized protein</fullName>
    </submittedName>
</protein>